<evidence type="ECO:0000313" key="3">
    <source>
        <dbReference type="Proteomes" id="UP001295684"/>
    </source>
</evidence>
<accession>A0AAD1X937</accession>
<sequence length="569" mass="67541">MKLLVNKKPSVKYGSALKRTLSISKKFDQVRIRKKLNRDYNVEATCYYRCQCKVCLMQTKQEYSISPSKNLIPVVKDHRNEMARIEQKDFLWIAEHLLSTHDRIHGCEILIPETYFFTKGASKLMIKSDKNNFLTSVKVPEKLDLTEIRKDLPQFTRNRMTAAKYSNDVNFDRSKRNKNRDLELTSKKPVDEDTKLYPHDYARVVYIPQKGKDPQIQLLGEKSLVKMFQIRKKANFWQTVMIMQSIVPYEINSKRRCYKYAFRIIHEEAIKRLDKIQFRCYNIFVKICFYLDTMYNYEIEEAEMEFLLDDEDQLWVIDIPKTMIRYKEGYEESTAVNGVTYCHPARKDPEQMMNKKDETLQYEYQDFMKTTSEIEKRIDNMEHPEQREKPQTSPFEKKYRAIFGIMMDQYKNLKSKYGFDEESDTDKTQPSMSKLSFSPSKKMKGIKFKNFKTKKASMSNKKRIKIKPLMDSLVNWGANRPNSSLNSRFDLRKMTSFNSRKRSIETPSTRLGTIIPHFRENNLWTPFNKKRNSLQFNCQRSGCFGKKRSHAAPSLQISNFPVKHFNIYS</sequence>
<organism evidence="2 3">
    <name type="scientific">Euplotes crassus</name>
    <dbReference type="NCBI Taxonomy" id="5936"/>
    <lineage>
        <taxon>Eukaryota</taxon>
        <taxon>Sar</taxon>
        <taxon>Alveolata</taxon>
        <taxon>Ciliophora</taxon>
        <taxon>Intramacronucleata</taxon>
        <taxon>Spirotrichea</taxon>
        <taxon>Hypotrichia</taxon>
        <taxon>Euplotida</taxon>
        <taxon>Euplotidae</taxon>
        <taxon>Moneuplotes</taxon>
    </lineage>
</organism>
<comment type="caution">
    <text evidence="2">The sequence shown here is derived from an EMBL/GenBank/DDBJ whole genome shotgun (WGS) entry which is preliminary data.</text>
</comment>
<reference evidence="2" key="1">
    <citation type="submission" date="2023-07" db="EMBL/GenBank/DDBJ databases">
        <authorList>
            <consortium name="AG Swart"/>
            <person name="Singh M."/>
            <person name="Singh A."/>
            <person name="Seah K."/>
            <person name="Emmerich C."/>
        </authorList>
    </citation>
    <scope>NUCLEOTIDE SEQUENCE</scope>
    <source>
        <strain evidence="2">DP1</strain>
    </source>
</reference>
<protein>
    <submittedName>
        <fullName evidence="2">Uncharacterized protein</fullName>
    </submittedName>
</protein>
<evidence type="ECO:0000313" key="2">
    <source>
        <dbReference type="EMBL" id="CAI2361980.1"/>
    </source>
</evidence>
<feature type="region of interest" description="Disordered" evidence="1">
    <location>
        <begin position="419"/>
        <end position="438"/>
    </location>
</feature>
<gene>
    <name evidence="2" type="ORF">ECRASSUSDP1_LOCUS3297</name>
</gene>
<name>A0AAD1X937_EUPCR</name>
<keyword evidence="3" id="KW-1185">Reference proteome</keyword>
<dbReference type="AlphaFoldDB" id="A0AAD1X937"/>
<evidence type="ECO:0000256" key="1">
    <source>
        <dbReference type="SAM" id="MobiDB-lite"/>
    </source>
</evidence>
<proteinExistence type="predicted"/>
<dbReference type="Proteomes" id="UP001295684">
    <property type="component" value="Unassembled WGS sequence"/>
</dbReference>
<dbReference type="EMBL" id="CAMPGE010003158">
    <property type="protein sequence ID" value="CAI2361980.1"/>
    <property type="molecule type" value="Genomic_DNA"/>
</dbReference>
<feature type="compositionally biased region" description="Polar residues" evidence="1">
    <location>
        <begin position="428"/>
        <end position="438"/>
    </location>
</feature>